<proteinExistence type="predicted"/>
<evidence type="ECO:0000313" key="6">
    <source>
        <dbReference type="Proteomes" id="UP000255201"/>
    </source>
</evidence>
<dbReference type="InterPro" id="IPR044870">
    <property type="entry name" value="BMC_CP"/>
</dbReference>
<organism evidence="5 6">
    <name type="scientific">Escherichia coli</name>
    <dbReference type="NCBI Taxonomy" id="562"/>
    <lineage>
        <taxon>Bacteria</taxon>
        <taxon>Pseudomonadati</taxon>
        <taxon>Pseudomonadota</taxon>
        <taxon>Gammaproteobacteria</taxon>
        <taxon>Enterobacterales</taxon>
        <taxon>Enterobacteriaceae</taxon>
        <taxon>Escherichia</taxon>
    </lineage>
</organism>
<dbReference type="GO" id="GO:0046336">
    <property type="term" value="P:ethanolamine catabolic process"/>
    <property type="evidence" value="ECO:0007669"/>
    <property type="project" value="UniProtKB-UniPathway"/>
</dbReference>
<dbReference type="InterPro" id="IPR000249">
    <property type="entry name" value="BMC_dom"/>
</dbReference>
<feature type="domain" description="BMC circularly permuted" evidence="4">
    <location>
        <begin position="5"/>
        <end position="106"/>
    </location>
</feature>
<dbReference type="PANTHER" id="PTHR40449">
    <property type="entry name" value="ETHANOLAMINE UTILIZATION PROTEIN EUTS"/>
    <property type="match status" value="1"/>
</dbReference>
<comment type="pathway">
    <text evidence="1">Amine and polyamine degradation; ethanolamine degradation.</text>
</comment>
<dbReference type="InterPro" id="IPR009307">
    <property type="entry name" value="EutS/PduU/CutR"/>
</dbReference>
<dbReference type="NCBIfam" id="NF012012">
    <property type="entry name" value="PRK15468.1"/>
    <property type="match status" value="1"/>
</dbReference>
<dbReference type="InterPro" id="IPR037233">
    <property type="entry name" value="CcmK-like_sf"/>
</dbReference>
<dbReference type="UniPathway" id="UPA00560"/>
<accession>A0A376J3Y1</accession>
<comment type="subcellular location">
    <subcellularLocation>
        <location evidence="2">Bacterial microcompartment</location>
    </subcellularLocation>
</comment>
<dbReference type="PANTHER" id="PTHR40449:SF2">
    <property type="entry name" value="BACTERIAL MICROCOMPARTMENT SHELL PROTEIN EUTS"/>
    <property type="match status" value="1"/>
</dbReference>
<reference evidence="5 6" key="1">
    <citation type="submission" date="2018-06" db="EMBL/GenBank/DDBJ databases">
        <authorList>
            <consortium name="Pathogen Informatics"/>
            <person name="Doyle S."/>
        </authorList>
    </citation>
    <scope>NUCLEOTIDE SEQUENCE [LARGE SCALE GENOMIC DNA]</scope>
    <source>
        <strain evidence="5 6">NCTC10764</strain>
    </source>
</reference>
<protein>
    <submittedName>
        <fullName evidence="5">Ethanolamine utilization protein EutS</fullName>
    </submittedName>
</protein>
<evidence type="ECO:0000256" key="3">
    <source>
        <dbReference type="ARBA" id="ARBA00024446"/>
    </source>
</evidence>
<dbReference type="EMBL" id="UFZL01000001">
    <property type="protein sequence ID" value="STE54014.1"/>
    <property type="molecule type" value="Genomic_DNA"/>
</dbReference>
<evidence type="ECO:0000313" key="5">
    <source>
        <dbReference type="EMBL" id="STE54014.1"/>
    </source>
</evidence>
<dbReference type="SUPFAM" id="SSF143414">
    <property type="entry name" value="CcmK-like"/>
    <property type="match status" value="1"/>
</dbReference>
<dbReference type="GO" id="GO:0031469">
    <property type="term" value="C:bacterial microcompartment"/>
    <property type="evidence" value="ECO:0007669"/>
    <property type="project" value="UniProtKB-SubCell"/>
</dbReference>
<dbReference type="Gene3D" id="3.30.70.1710">
    <property type="match status" value="1"/>
</dbReference>
<name>A0A376J3Y1_ECOLX</name>
<dbReference type="PROSITE" id="PS51931">
    <property type="entry name" value="BMC_CP"/>
    <property type="match status" value="1"/>
</dbReference>
<dbReference type="AlphaFoldDB" id="A0A376J3Y1"/>
<evidence type="ECO:0000259" key="4">
    <source>
        <dbReference type="PROSITE" id="PS51931"/>
    </source>
</evidence>
<gene>
    <name evidence="5" type="primary">eutS</name>
    <name evidence="5" type="ORF">NCTC10764_00675</name>
</gene>
<evidence type="ECO:0000256" key="2">
    <source>
        <dbReference type="ARBA" id="ARBA00024322"/>
    </source>
</evidence>
<dbReference type="Proteomes" id="UP000255201">
    <property type="component" value="Unassembled WGS sequence"/>
</dbReference>
<evidence type="ECO:0000256" key="1">
    <source>
        <dbReference type="ARBA" id="ARBA00005095"/>
    </source>
</evidence>
<sequence length="106" mass="11491">MDKERIIQEFVPGKQVTLAHLIAHPGEELAKKIGVPDAGAIGIMTLTPGETAMIAGDLALKAADVHIGFLDRFSGAFGDLWLGGCSRRSVITNRQRFRAFIKLYAL</sequence>
<dbReference type="Pfam" id="PF00936">
    <property type="entry name" value="BMC"/>
    <property type="match status" value="1"/>
</dbReference>
<keyword evidence="3" id="KW-1283">Bacterial microcompartment</keyword>